<protein>
    <submittedName>
        <fullName evidence="1">Uncharacterized protein</fullName>
    </submittedName>
</protein>
<reference evidence="1" key="1">
    <citation type="submission" date="2013-11" db="EMBL/GenBank/DDBJ databases">
        <title>Microbial diversity, functional groups and degradation webs in Northern and Southern Mediterranean and Red Sea marine crude oil polluted sites.</title>
        <authorList>
            <person name="Daffonchio D."/>
            <person name="Mapelli F."/>
            <person name="Ferrer M."/>
            <person name="Richter M."/>
            <person name="Cherif A."/>
            <person name="Malkawi H.I."/>
            <person name="Yakimov M.M."/>
            <person name="Abdel-Fattah Y.R."/>
            <person name="Blaghen M."/>
            <person name="Golyshin P.N."/>
            <person name="Kalogerakis N."/>
            <person name="Boon N."/>
            <person name="Magagnini M."/>
            <person name="Fava F."/>
        </authorList>
    </citation>
    <scope>NUCLEOTIDE SEQUENCE</scope>
</reference>
<evidence type="ECO:0000313" key="1">
    <source>
        <dbReference type="EMBL" id="KTF08190.1"/>
    </source>
</evidence>
<organism evidence="1">
    <name type="scientific">marine sediment metagenome</name>
    <dbReference type="NCBI Taxonomy" id="412755"/>
    <lineage>
        <taxon>unclassified sequences</taxon>
        <taxon>metagenomes</taxon>
        <taxon>ecological metagenomes</taxon>
    </lineage>
</organism>
<proteinExistence type="predicted"/>
<dbReference type="AlphaFoldDB" id="A0A1B6NXN0"/>
<gene>
    <name evidence="1" type="ORF">MGSAQ_000312</name>
</gene>
<dbReference type="EMBL" id="AYSL01000100">
    <property type="protein sequence ID" value="KTF08190.1"/>
    <property type="molecule type" value="Genomic_DNA"/>
</dbReference>
<comment type="caution">
    <text evidence="1">The sequence shown here is derived from an EMBL/GenBank/DDBJ whole genome shotgun (WGS) entry which is preliminary data.</text>
</comment>
<accession>A0A1B6NXN0</accession>
<sequence length="39" mass="4472">MLGQLIKKTTARAIFGKGGLNLKRYWMSQPLPPVWLMLI</sequence>
<name>A0A1B6NXN0_9ZZZZ</name>